<organism evidence="19 20">
    <name type="scientific">Brevibacillus laterosporus</name>
    <name type="common">Bacillus laterosporus</name>
    <dbReference type="NCBI Taxonomy" id="1465"/>
    <lineage>
        <taxon>Bacteria</taxon>
        <taxon>Bacillati</taxon>
        <taxon>Bacillota</taxon>
        <taxon>Bacilli</taxon>
        <taxon>Bacillales</taxon>
        <taxon>Paenibacillaceae</taxon>
        <taxon>Brevibacillus</taxon>
    </lineage>
</organism>
<evidence type="ECO:0000256" key="6">
    <source>
        <dbReference type="ARBA" id="ARBA00022519"/>
    </source>
</evidence>
<feature type="transmembrane region" description="Helical" evidence="17">
    <location>
        <begin position="392"/>
        <end position="414"/>
    </location>
</feature>
<keyword evidence="11" id="KW-0406">Ion transport</keyword>
<dbReference type="AlphaFoldDB" id="A0A518V6H4"/>
<feature type="transmembrane region" description="Helical" evidence="17">
    <location>
        <begin position="458"/>
        <end position="479"/>
    </location>
</feature>
<dbReference type="InterPro" id="IPR041069">
    <property type="entry name" value="FeoB_Cyto"/>
</dbReference>
<name>A0A518V6H4_BRELA</name>
<accession>A0A518V6H4</accession>
<evidence type="ECO:0000313" key="19">
    <source>
        <dbReference type="EMBL" id="QDX92559.1"/>
    </source>
</evidence>
<dbReference type="InterPro" id="IPR011640">
    <property type="entry name" value="Fe2_transport_prot_B_C"/>
</dbReference>
<evidence type="ECO:0000256" key="10">
    <source>
        <dbReference type="ARBA" id="ARBA00023004"/>
    </source>
</evidence>
<dbReference type="InterPro" id="IPR011642">
    <property type="entry name" value="Gate_dom"/>
</dbReference>
<evidence type="ECO:0000256" key="13">
    <source>
        <dbReference type="ARBA" id="ARBA00023136"/>
    </source>
</evidence>
<feature type="binding site" evidence="16">
    <location>
        <position position="23"/>
    </location>
    <ligand>
        <name>Mg(2+)</name>
        <dbReference type="ChEBI" id="CHEBI:18420"/>
        <label>2</label>
    </ligand>
</feature>
<keyword evidence="8 15" id="KW-0547">Nucleotide-binding</keyword>
<evidence type="ECO:0000256" key="8">
    <source>
        <dbReference type="ARBA" id="ARBA00022741"/>
    </source>
</evidence>
<keyword evidence="12 15" id="KW-0342">GTP-binding</keyword>
<feature type="transmembrane region" description="Helical" evidence="17">
    <location>
        <begin position="281"/>
        <end position="300"/>
    </location>
</feature>
<feature type="domain" description="FeoB-type G" evidence="18">
    <location>
        <begin position="1"/>
        <end position="161"/>
    </location>
</feature>
<evidence type="ECO:0000256" key="9">
    <source>
        <dbReference type="ARBA" id="ARBA00022989"/>
    </source>
</evidence>
<comment type="similarity">
    <text evidence="17">Belongs to the TRAFAC class TrmE-Era-EngA-EngB-Septin-like GTPase superfamily. FeoB GTPase (TC 9.A.8) family.</text>
</comment>
<feature type="binding site" evidence="16">
    <location>
        <position position="19"/>
    </location>
    <ligand>
        <name>Mg(2+)</name>
        <dbReference type="ChEBI" id="CHEBI:18420"/>
        <label>2</label>
    </ligand>
</feature>
<keyword evidence="10 17" id="KW-0408">Iron</keyword>
<feature type="transmembrane region" description="Helical" evidence="17">
    <location>
        <begin position="516"/>
        <end position="537"/>
    </location>
</feature>
<keyword evidence="9 17" id="KW-1133">Transmembrane helix</keyword>
<dbReference type="OrthoDB" id="9809127at2"/>
<keyword evidence="6" id="KW-0997">Cell inner membrane</keyword>
<keyword evidence="20" id="KW-1185">Reference proteome</keyword>
<feature type="binding site" evidence="15">
    <location>
        <begin position="8"/>
        <end position="15"/>
    </location>
    <ligand>
        <name>GTP</name>
        <dbReference type="ChEBI" id="CHEBI:37565"/>
        <label>1</label>
    </ligand>
</feature>
<keyword evidence="7 17" id="KW-0812">Transmembrane</keyword>
<dbReference type="Pfam" id="PF07664">
    <property type="entry name" value="FeoB_C"/>
    <property type="match status" value="1"/>
</dbReference>
<keyword evidence="3 17" id="KW-0813">Transport</keyword>
<keyword evidence="16" id="KW-0479">Metal-binding</keyword>
<dbReference type="GO" id="GO:0005886">
    <property type="term" value="C:plasma membrane"/>
    <property type="evidence" value="ECO:0007669"/>
    <property type="project" value="UniProtKB-SubCell"/>
</dbReference>
<dbReference type="CDD" id="cd01879">
    <property type="entry name" value="FeoB"/>
    <property type="match status" value="1"/>
</dbReference>
<dbReference type="EMBL" id="CP033464">
    <property type="protein sequence ID" value="QDX92559.1"/>
    <property type="molecule type" value="Genomic_DNA"/>
</dbReference>
<proteinExistence type="inferred from homology"/>
<dbReference type="SUPFAM" id="SSF52540">
    <property type="entry name" value="P-loop containing nucleoside triphosphate hydrolases"/>
    <property type="match status" value="1"/>
</dbReference>
<feature type="binding site" evidence="15">
    <location>
        <begin position="33"/>
        <end position="37"/>
    </location>
    <ligand>
        <name>GTP</name>
        <dbReference type="ChEBI" id="CHEBI:37565"/>
        <label>1</label>
    </ligand>
</feature>
<dbReference type="PROSITE" id="PS51711">
    <property type="entry name" value="G_FEOB"/>
    <property type="match status" value="1"/>
</dbReference>
<dbReference type="InterPro" id="IPR003373">
    <property type="entry name" value="Fe2_transport_prot-B"/>
</dbReference>
<feature type="binding site" evidence="15">
    <location>
        <begin position="52"/>
        <end position="55"/>
    </location>
    <ligand>
        <name>GTP</name>
        <dbReference type="ChEBI" id="CHEBI:37565"/>
        <label>1</label>
    </ligand>
</feature>
<dbReference type="Gene3D" id="1.10.287.1770">
    <property type="match status" value="1"/>
</dbReference>
<dbReference type="Gene3D" id="3.40.50.300">
    <property type="entry name" value="P-loop containing nucleotide triphosphate hydrolases"/>
    <property type="match status" value="1"/>
</dbReference>
<keyword evidence="13 17" id="KW-0472">Membrane</keyword>
<dbReference type="FunFam" id="3.40.50.300:FF:000426">
    <property type="entry name" value="Ferrous iron transport protein B"/>
    <property type="match status" value="1"/>
</dbReference>
<evidence type="ECO:0000259" key="18">
    <source>
        <dbReference type="PROSITE" id="PS51711"/>
    </source>
</evidence>
<feature type="transmembrane region" description="Helical" evidence="17">
    <location>
        <begin position="644"/>
        <end position="664"/>
    </location>
</feature>
<evidence type="ECO:0000256" key="17">
    <source>
        <dbReference type="RuleBase" id="RU362098"/>
    </source>
</evidence>
<dbReference type="Proteomes" id="UP000319432">
    <property type="component" value="Chromosome"/>
</dbReference>
<dbReference type="InterPro" id="IPR006073">
    <property type="entry name" value="GTP-bd"/>
</dbReference>
<protein>
    <recommendedName>
        <fullName evidence="14 17">Ferrous iron transport protein B</fullName>
    </recommendedName>
</protein>
<gene>
    <name evidence="19" type="primary">feoB</name>
    <name evidence="19" type="ORF">EEL30_09625</name>
</gene>
<feature type="binding site" evidence="15">
    <location>
        <begin position="112"/>
        <end position="115"/>
    </location>
    <ligand>
        <name>GTP</name>
        <dbReference type="ChEBI" id="CHEBI:37565"/>
        <label>1</label>
    </ligand>
</feature>
<dbReference type="GO" id="GO:0046872">
    <property type="term" value="F:metal ion binding"/>
    <property type="evidence" value="ECO:0007669"/>
    <property type="project" value="UniProtKB-KW"/>
</dbReference>
<dbReference type="Pfam" id="PF02421">
    <property type="entry name" value="FeoB_N"/>
    <property type="match status" value="1"/>
</dbReference>
<feature type="binding site" evidence="16">
    <location>
        <position position="22"/>
    </location>
    <ligand>
        <name>Mg(2+)</name>
        <dbReference type="ChEBI" id="CHEBI:18420"/>
        <label>1</label>
    </ligand>
</feature>
<comment type="subcellular location">
    <subcellularLocation>
        <location evidence="2">Cell inner membrane</location>
        <topology evidence="2">Multi-pass membrane protein</topology>
    </subcellularLocation>
    <subcellularLocation>
        <location evidence="17">Cell membrane</location>
        <topology evidence="17">Multi-pass membrane protein</topology>
    </subcellularLocation>
</comment>
<evidence type="ECO:0000256" key="1">
    <source>
        <dbReference type="ARBA" id="ARBA00003926"/>
    </source>
</evidence>
<dbReference type="NCBIfam" id="TIGR00437">
    <property type="entry name" value="feoB"/>
    <property type="match status" value="1"/>
</dbReference>
<keyword evidence="5 17" id="KW-0410">Iron transport</keyword>
<feature type="transmembrane region" description="Helical" evidence="17">
    <location>
        <begin position="549"/>
        <end position="567"/>
    </location>
</feature>
<dbReference type="PANTHER" id="PTHR43185:SF1">
    <property type="entry name" value="FE(2+) TRANSPORTER FEOB"/>
    <property type="match status" value="1"/>
</dbReference>
<feature type="transmembrane region" description="Helical" evidence="17">
    <location>
        <begin position="348"/>
        <end position="372"/>
    </location>
</feature>
<evidence type="ECO:0000256" key="11">
    <source>
        <dbReference type="ARBA" id="ARBA00023065"/>
    </source>
</evidence>
<dbReference type="InterPro" id="IPR050860">
    <property type="entry name" value="FeoB_GTPase"/>
</dbReference>
<dbReference type="GO" id="GO:0005525">
    <property type="term" value="F:GTP binding"/>
    <property type="evidence" value="ECO:0007669"/>
    <property type="project" value="UniProtKB-KW"/>
</dbReference>
<dbReference type="PANTHER" id="PTHR43185">
    <property type="entry name" value="FERROUS IRON TRANSPORT PROTEIN B"/>
    <property type="match status" value="1"/>
</dbReference>
<dbReference type="InterPro" id="IPR030389">
    <property type="entry name" value="G_FEOB_dom"/>
</dbReference>
<evidence type="ECO:0000256" key="14">
    <source>
        <dbReference type="NCBIfam" id="TIGR00437"/>
    </source>
</evidence>
<feature type="transmembrane region" description="Helical" evidence="17">
    <location>
        <begin position="426"/>
        <end position="452"/>
    </location>
</feature>
<evidence type="ECO:0000256" key="5">
    <source>
        <dbReference type="ARBA" id="ARBA00022496"/>
    </source>
</evidence>
<evidence type="ECO:0000256" key="16">
    <source>
        <dbReference type="PIRSR" id="PIRSR603373-2"/>
    </source>
</evidence>
<dbReference type="PRINTS" id="PR00326">
    <property type="entry name" value="GTP1OBG"/>
</dbReference>
<evidence type="ECO:0000256" key="4">
    <source>
        <dbReference type="ARBA" id="ARBA00022475"/>
    </source>
</evidence>
<keyword evidence="4" id="KW-1003">Cell membrane</keyword>
<comment type="function">
    <text evidence="1 17">Probable transporter of a GTP-driven Fe(2+) uptake system.</text>
</comment>
<evidence type="ECO:0000256" key="3">
    <source>
        <dbReference type="ARBA" id="ARBA00022448"/>
    </source>
</evidence>
<evidence type="ECO:0000256" key="15">
    <source>
        <dbReference type="PIRSR" id="PIRSR603373-1"/>
    </source>
</evidence>
<dbReference type="Pfam" id="PF17910">
    <property type="entry name" value="FeoB_Cyto"/>
    <property type="match status" value="1"/>
</dbReference>
<feature type="transmembrane region" description="Helical" evidence="17">
    <location>
        <begin position="616"/>
        <end position="635"/>
    </location>
</feature>
<dbReference type="Pfam" id="PF07670">
    <property type="entry name" value="Gate"/>
    <property type="match status" value="2"/>
</dbReference>
<dbReference type="GO" id="GO:0015093">
    <property type="term" value="F:ferrous iron transmembrane transporter activity"/>
    <property type="evidence" value="ECO:0007669"/>
    <property type="project" value="UniProtKB-UniRule"/>
</dbReference>
<evidence type="ECO:0000256" key="7">
    <source>
        <dbReference type="ARBA" id="ARBA00022692"/>
    </source>
</evidence>
<reference evidence="19 20" key="1">
    <citation type="submission" date="2018-11" db="EMBL/GenBank/DDBJ databases">
        <title>Phylogenetic determinants of toxin gene distribution in genomes of Brevibacillus laterosporus.</title>
        <authorList>
            <person name="Glare T.R."/>
            <person name="Durrant A."/>
            <person name="Berry C."/>
            <person name="Palma L."/>
            <person name="Ormskirk M."/>
            <person name="Cox M.O."/>
        </authorList>
    </citation>
    <scope>NUCLEOTIDE SEQUENCE [LARGE SCALE GENOMIC DNA]</scope>
    <source>
        <strain evidence="19 20">1821L</strain>
    </source>
</reference>
<evidence type="ECO:0000313" key="20">
    <source>
        <dbReference type="Proteomes" id="UP000319432"/>
    </source>
</evidence>
<evidence type="ECO:0000256" key="2">
    <source>
        <dbReference type="ARBA" id="ARBA00004429"/>
    </source>
</evidence>
<keyword evidence="16" id="KW-0460">Magnesium</keyword>
<dbReference type="InterPro" id="IPR027417">
    <property type="entry name" value="P-loop_NTPase"/>
</dbReference>
<evidence type="ECO:0000256" key="12">
    <source>
        <dbReference type="ARBA" id="ARBA00023134"/>
    </source>
</evidence>
<sequence>MITIALAGNPNTGKTTLFNILTGSYEYVGNWPGVTVEKKVGLLRNKEGRLIDLPGIYSLNPLSKDEGVATQYLLDQHPDMLLNIVDASQLERNLYLTLQLLEYGTPMVIGLNMMDVAKARGFVIDEKKLAEKLQCSVLPIVARTGIGCQQLADSFKQVAQQPSSPFYVNYGVILEESISLLEELLPAGMEQLPPKRWLALQFLEGNQLVHELLSKYVPTAQLEKLYKQTEASIKTSDGYQNRTLQQYIRKVRSTIINEIISTCKAQVRLVEKTWTDRIDDFLTHKFLGLPIFLLFMYLTFKLTFEWIGAPISDAFNDFLGGPFTDWLRVTMEGAGVSGFLQAALLDGVIAGVGGVLVFVPQIFVLFFLISLIEDSGYMARVAMVMDKIMEMIGLNGKAFIPMIIGFGCNVPGVMAARSIEQPKERLLTILLTPLMSCSARLPIYSLFVGTFFANNQAIIVLSIYILGIVLSLLLAKLFSSTVLKHEGSMFIIELPPYRIPQGRTLFRSTWEKGKGFIRKAGTFIFGGSVVIWFLSYAGPAGLDVELNDSFLAIVGGVLAPLMIPLGFGTWQAGAALITGFLAKEVVVSTMNIIYAAPDDDTLQAVIQTQFSALSAYSFMVFVLLYVPCLATVAVIKKETGSNKWTWFSVLYGLCIAYLVSFIVYEGGKWLGFT</sequence>